<dbReference type="EMBL" id="CCKQ01009451">
    <property type="protein sequence ID" value="CDW80937.1"/>
    <property type="molecule type" value="Genomic_DNA"/>
</dbReference>
<protein>
    <submittedName>
        <fullName evidence="1">Uncharacterized protein</fullName>
    </submittedName>
</protein>
<evidence type="ECO:0000313" key="1">
    <source>
        <dbReference type="EMBL" id="CDW80937.1"/>
    </source>
</evidence>
<proteinExistence type="predicted"/>
<keyword evidence="2" id="KW-1185">Reference proteome</keyword>
<dbReference type="InterPro" id="IPR046345">
    <property type="entry name" value="TraB_PrgY-like"/>
</dbReference>
<reference evidence="1 2" key="1">
    <citation type="submission" date="2014-06" db="EMBL/GenBank/DDBJ databases">
        <authorList>
            <person name="Swart Estienne"/>
        </authorList>
    </citation>
    <scope>NUCLEOTIDE SEQUENCE [LARGE SCALE GENOMIC DNA]</scope>
    <source>
        <strain evidence="1 2">130c</strain>
    </source>
</reference>
<accession>A0A078AHG5</accession>
<dbReference type="InParanoid" id="A0A078AHG5"/>
<evidence type="ECO:0000313" key="2">
    <source>
        <dbReference type="Proteomes" id="UP000039865"/>
    </source>
</evidence>
<sequence length="384" mass="45547">MASNRINRYRSLYEKLVRPNNGSTFPRHVFIRSANLQSSVYERVGDRQNCFESTLLHLTERFNGKEVYLVGSMNQSSMLAQRTKRLIEEIQPDVVLVQTNAKWWEKAKLLQYVDSQEELNKYETHLNKSLSQMWLEPYWSSRKILFLARQYLNGFLFQAHFRFGSDFKFWLPGLEVKYACEAAEKVGAEVHFMGSEINPVTYERLYHETRFNAIQYFVKRFQYVLSNWGLENESNQQKIHLVGPRTFTEKCLDSHLINWYIQATDIFFPRMKQIFVDSRDEDLFSHIDNCEGKKVVAVVNQWHLEGIEHHWCHRYGQVPRAVVFPEGINPVGDMNLREGLFQRLYNYVHREIASANSKGSPATYADWIIGYHRESNWQYEHRDM</sequence>
<dbReference type="CDD" id="cd14726">
    <property type="entry name" value="TraB_PrgY-like"/>
    <property type="match status" value="1"/>
</dbReference>
<name>A0A078AHG5_STYLE</name>
<dbReference type="OrthoDB" id="48306at2759"/>
<gene>
    <name evidence="1" type="primary">Contig14174.g15103</name>
    <name evidence="1" type="ORF">STYLEM_9943</name>
</gene>
<organism evidence="1 2">
    <name type="scientific">Stylonychia lemnae</name>
    <name type="common">Ciliate</name>
    <dbReference type="NCBI Taxonomy" id="5949"/>
    <lineage>
        <taxon>Eukaryota</taxon>
        <taxon>Sar</taxon>
        <taxon>Alveolata</taxon>
        <taxon>Ciliophora</taxon>
        <taxon>Intramacronucleata</taxon>
        <taxon>Spirotrichea</taxon>
        <taxon>Stichotrichia</taxon>
        <taxon>Sporadotrichida</taxon>
        <taxon>Oxytrichidae</taxon>
        <taxon>Stylonychinae</taxon>
        <taxon>Stylonychia</taxon>
    </lineage>
</organism>
<dbReference type="PANTHER" id="PTHR21530:SF7">
    <property type="entry name" value="TRAB DOMAIN-CONTAINING PROTEIN"/>
    <property type="match status" value="1"/>
</dbReference>
<dbReference type="PANTHER" id="PTHR21530">
    <property type="entry name" value="PHEROMONE SHUTDOWN PROTEIN"/>
    <property type="match status" value="1"/>
</dbReference>
<dbReference type="OMA" id="HMYHGLP"/>
<dbReference type="AlphaFoldDB" id="A0A078AHG5"/>
<dbReference type="Proteomes" id="UP000039865">
    <property type="component" value="Unassembled WGS sequence"/>
</dbReference>